<protein>
    <submittedName>
        <fullName evidence="1">Uncharacterized protein</fullName>
    </submittedName>
</protein>
<organism evidence="1 2">
    <name type="scientific">Chryseobacterium gotjawalense</name>
    <dbReference type="NCBI Taxonomy" id="3042315"/>
    <lineage>
        <taxon>Bacteria</taxon>
        <taxon>Pseudomonadati</taxon>
        <taxon>Bacteroidota</taxon>
        <taxon>Flavobacteriia</taxon>
        <taxon>Flavobacteriales</taxon>
        <taxon>Weeksellaceae</taxon>
        <taxon>Chryseobacterium group</taxon>
        <taxon>Chryseobacterium</taxon>
    </lineage>
</organism>
<evidence type="ECO:0000313" key="2">
    <source>
        <dbReference type="Proteomes" id="UP001241656"/>
    </source>
</evidence>
<proteinExistence type="predicted"/>
<sequence>MVEHFISHKSADNEMSIYAFMKMHYIDEQIKDGDYKQDLQLPFKTQDCSGVLITLNIPPEKPSLNLQHQLVFVDRSNNFSYSEKMYPAVIQQIWEPPKI</sequence>
<dbReference type="RefSeq" id="WP_282905337.1">
    <property type="nucleotide sequence ID" value="NZ_CP124855.1"/>
</dbReference>
<dbReference type="EMBL" id="CP124855">
    <property type="protein sequence ID" value="WHF52032.1"/>
    <property type="molecule type" value="Genomic_DNA"/>
</dbReference>
<keyword evidence="2" id="KW-1185">Reference proteome</keyword>
<accession>A0ABY8RFL1</accession>
<reference evidence="1 2" key="1">
    <citation type="submission" date="2023-05" db="EMBL/GenBank/DDBJ databases">
        <title>Genomic insight into Chryseobacterium sp. wdc7 isolated forest soil (Gotjawal).</title>
        <authorList>
            <person name="Park S.-J."/>
        </authorList>
    </citation>
    <scope>NUCLEOTIDE SEQUENCE [LARGE SCALE GENOMIC DNA]</scope>
    <source>
        <strain evidence="2">wdc7</strain>
    </source>
</reference>
<dbReference type="Proteomes" id="UP001241656">
    <property type="component" value="Chromosome"/>
</dbReference>
<name>A0ABY8RFL1_9FLAO</name>
<gene>
    <name evidence="1" type="ORF">QGN23_01855</name>
</gene>
<evidence type="ECO:0000313" key="1">
    <source>
        <dbReference type="EMBL" id="WHF52032.1"/>
    </source>
</evidence>